<dbReference type="PANTHER" id="PTHR28075:SF3">
    <property type="entry name" value="DUF1748-DOMAIN-CONTAINING PROTEIN"/>
    <property type="match status" value="1"/>
</dbReference>
<dbReference type="AlphaFoldDB" id="A0A1E3K501"/>
<sequence>MFGFGRLGHIAFDLVIISALLAGVKKSTGYTIFVVLDNVPTTIDINSLKMTLFTDSALRSFMDSYLAMGETIFGMFSGYAVNSRYFKREIE</sequence>
<organism evidence="2 3">
    <name type="scientific">Cryptococcus amylolentus CBS 6273</name>
    <dbReference type="NCBI Taxonomy" id="1296118"/>
    <lineage>
        <taxon>Eukaryota</taxon>
        <taxon>Fungi</taxon>
        <taxon>Dikarya</taxon>
        <taxon>Basidiomycota</taxon>
        <taxon>Agaricomycotina</taxon>
        <taxon>Tremellomycetes</taxon>
        <taxon>Tremellales</taxon>
        <taxon>Cryptococcaceae</taxon>
        <taxon>Cryptococcus</taxon>
    </lineage>
</organism>
<dbReference type="EMBL" id="MEKH01000005">
    <property type="protein sequence ID" value="ODO08095.1"/>
    <property type="molecule type" value="Genomic_DNA"/>
</dbReference>
<evidence type="ECO:0008006" key="4">
    <source>
        <dbReference type="Google" id="ProtNLM"/>
    </source>
</evidence>
<dbReference type="Proteomes" id="UP000095149">
    <property type="component" value="Unassembled WGS sequence"/>
</dbReference>
<dbReference type="GO" id="GO:0005737">
    <property type="term" value="C:cytoplasm"/>
    <property type="evidence" value="ECO:0007669"/>
    <property type="project" value="TreeGrafter"/>
</dbReference>
<protein>
    <recommendedName>
        <fullName evidence="4">DUF1748-domain-containing protein</fullName>
    </recommendedName>
</protein>
<keyword evidence="1" id="KW-0732">Signal</keyword>
<gene>
    <name evidence="2" type="ORF">I350_03678</name>
</gene>
<evidence type="ECO:0000313" key="3">
    <source>
        <dbReference type="Proteomes" id="UP000095149"/>
    </source>
</evidence>
<dbReference type="PANTHER" id="PTHR28075">
    <property type="entry name" value="CHROMOSOME 16, WHOLE GENOME SHOTGUN SEQUENCE"/>
    <property type="match status" value="1"/>
</dbReference>
<dbReference type="InterPro" id="IPR013726">
    <property type="entry name" value="Mitofissin"/>
</dbReference>
<dbReference type="Pfam" id="PF08520">
    <property type="entry name" value="Mitofissin"/>
    <property type="match status" value="2"/>
</dbReference>
<feature type="chain" id="PRO_5009130757" description="DUF1748-domain-containing protein" evidence="1">
    <location>
        <begin position="30"/>
        <end position="91"/>
    </location>
</feature>
<proteinExistence type="predicted"/>
<comment type="caution">
    <text evidence="2">The sequence shown here is derived from an EMBL/GenBank/DDBJ whole genome shotgun (WGS) entry which is preliminary data.</text>
</comment>
<name>A0A1E3K501_9TREE</name>
<feature type="signal peptide" evidence="1">
    <location>
        <begin position="1"/>
        <end position="29"/>
    </location>
</feature>
<evidence type="ECO:0000256" key="1">
    <source>
        <dbReference type="SAM" id="SignalP"/>
    </source>
</evidence>
<dbReference type="OrthoDB" id="16824at2759"/>
<accession>A0A1E3K501</accession>
<evidence type="ECO:0000313" key="2">
    <source>
        <dbReference type="EMBL" id="ODO08095.1"/>
    </source>
</evidence>
<reference evidence="2 3" key="1">
    <citation type="submission" date="2016-06" db="EMBL/GenBank/DDBJ databases">
        <title>Evolution of pathogenesis and genome organization in the Tremellales.</title>
        <authorList>
            <person name="Cuomo C."/>
            <person name="Litvintseva A."/>
            <person name="Heitman J."/>
            <person name="Chen Y."/>
            <person name="Sun S."/>
            <person name="Springer D."/>
            <person name="Dromer F."/>
            <person name="Young S."/>
            <person name="Zeng Q."/>
            <person name="Chapman S."/>
            <person name="Gujja S."/>
            <person name="Saif S."/>
            <person name="Birren B."/>
        </authorList>
    </citation>
    <scope>NUCLEOTIDE SEQUENCE [LARGE SCALE GENOMIC DNA]</scope>
    <source>
        <strain evidence="2 3">CBS 6273</strain>
    </source>
</reference>